<evidence type="ECO:0000313" key="3">
    <source>
        <dbReference type="EMBL" id="CAF1205475.1"/>
    </source>
</evidence>
<dbReference type="AlphaFoldDB" id="A0A815RU45"/>
<dbReference type="EMBL" id="CAJNOH010001329">
    <property type="protein sequence ID" value="CAF1204790.1"/>
    <property type="molecule type" value="Genomic_DNA"/>
</dbReference>
<organism evidence="4 6">
    <name type="scientific">Rotaria sordida</name>
    <dbReference type="NCBI Taxonomy" id="392033"/>
    <lineage>
        <taxon>Eukaryota</taxon>
        <taxon>Metazoa</taxon>
        <taxon>Spiralia</taxon>
        <taxon>Gnathifera</taxon>
        <taxon>Rotifera</taxon>
        <taxon>Eurotatoria</taxon>
        <taxon>Bdelloidea</taxon>
        <taxon>Philodinida</taxon>
        <taxon>Philodinidae</taxon>
        <taxon>Rotaria</taxon>
    </lineage>
</organism>
<evidence type="ECO:0000313" key="2">
    <source>
        <dbReference type="EMBL" id="CAF1204790.1"/>
    </source>
</evidence>
<accession>A0A815RU45</accession>
<feature type="region of interest" description="Disordered" evidence="1">
    <location>
        <begin position="57"/>
        <end position="80"/>
    </location>
</feature>
<dbReference type="Proteomes" id="UP000663854">
    <property type="component" value="Unassembled WGS sequence"/>
</dbReference>
<comment type="caution">
    <text evidence="4">The sequence shown here is derived from an EMBL/GenBank/DDBJ whole genome shotgun (WGS) entry which is preliminary data.</text>
</comment>
<evidence type="ECO:0000256" key="1">
    <source>
        <dbReference type="SAM" id="MobiDB-lite"/>
    </source>
</evidence>
<reference evidence="4" key="1">
    <citation type="submission" date="2021-02" db="EMBL/GenBank/DDBJ databases">
        <authorList>
            <person name="Nowell W R."/>
        </authorList>
    </citation>
    <scope>NUCLEOTIDE SEQUENCE</scope>
</reference>
<sequence length="80" mass="9140">MCRQQQNHEKTLFISCLNVCTRLNVIIDSYDRYQLLKIVLYLQQTLPIYQSYTNKSDLNSIPSSSSSSSSSSSHSDSILF</sequence>
<proteinExistence type="predicted"/>
<dbReference type="EMBL" id="CAJNOL010002244">
    <property type="protein sequence ID" value="CAF1479536.1"/>
    <property type="molecule type" value="Genomic_DNA"/>
</dbReference>
<gene>
    <name evidence="4" type="ORF">JXQ802_LOCUS39227</name>
    <name evidence="5" type="ORF">JXQ802_LOCUS39262</name>
    <name evidence="2" type="ORF">PYM288_LOCUS25076</name>
    <name evidence="3" type="ORF">PYM288_LOCUS25103</name>
</gene>
<evidence type="ECO:0000313" key="6">
    <source>
        <dbReference type="Proteomes" id="UP000663870"/>
    </source>
</evidence>
<keyword evidence="6" id="KW-1185">Reference proteome</keyword>
<protein>
    <submittedName>
        <fullName evidence="4">Uncharacterized protein</fullName>
    </submittedName>
</protein>
<dbReference type="EMBL" id="CAJNOL010002250">
    <property type="protein sequence ID" value="CAF1480284.1"/>
    <property type="molecule type" value="Genomic_DNA"/>
</dbReference>
<evidence type="ECO:0000313" key="5">
    <source>
        <dbReference type="EMBL" id="CAF1480284.1"/>
    </source>
</evidence>
<name>A0A815RU45_9BILA</name>
<dbReference type="Proteomes" id="UP000663870">
    <property type="component" value="Unassembled WGS sequence"/>
</dbReference>
<dbReference type="EMBL" id="CAJNOH010001334">
    <property type="protein sequence ID" value="CAF1205475.1"/>
    <property type="molecule type" value="Genomic_DNA"/>
</dbReference>
<feature type="compositionally biased region" description="Low complexity" evidence="1">
    <location>
        <begin position="60"/>
        <end position="80"/>
    </location>
</feature>
<evidence type="ECO:0000313" key="4">
    <source>
        <dbReference type="EMBL" id="CAF1479536.1"/>
    </source>
</evidence>